<sequence length="298" mass="31545">MAPPRHRRPGYSRKAQMGLFASYVVAVVGAVIALLLVLLSRFDPSAFQALRQGAAEIFAPVARGSGNVTGSVGSMDDNVTAYLRAGSQNLELRRALDKARSELLEARALRQENRELKALLKIGEDNSEAVAVTRLLGSTGSSARRYATLDAGRNRGIESGMPLRAPEGLIGRVLDVGPSVSRVLLLSDVATVVPVRRSRDGLPALASGRGDGNLDIRALNVGINDFERGDIFVTSGTGGLYQPNIPVAIIVATQSDGAIARPLAHPARVSAVLVERAFRDSADVKALPPAEGEQPRDN</sequence>
<organism evidence="8 9">
    <name type="scientific">Flavisphingopyxis soli</name>
    <dbReference type="NCBI Taxonomy" id="2601267"/>
    <lineage>
        <taxon>Bacteria</taxon>
        <taxon>Pseudomonadati</taxon>
        <taxon>Pseudomonadota</taxon>
        <taxon>Alphaproteobacteria</taxon>
        <taxon>Sphingomonadales</taxon>
        <taxon>Sphingopyxidaceae</taxon>
        <taxon>Flavisphingopyxis</taxon>
    </lineage>
</organism>
<dbReference type="InterPro" id="IPR042175">
    <property type="entry name" value="Cell/Rod_MreC_2"/>
</dbReference>
<gene>
    <name evidence="8" type="primary">mreC</name>
    <name evidence="8" type="ORF">FSZ31_07645</name>
</gene>
<dbReference type="Gene3D" id="2.40.10.350">
    <property type="entry name" value="Rod shape-determining protein MreC, domain 2"/>
    <property type="match status" value="1"/>
</dbReference>
<evidence type="ECO:0000256" key="3">
    <source>
        <dbReference type="ARBA" id="ARBA00022960"/>
    </source>
</evidence>
<evidence type="ECO:0000259" key="7">
    <source>
        <dbReference type="Pfam" id="PF04085"/>
    </source>
</evidence>
<dbReference type="Proteomes" id="UP000321129">
    <property type="component" value="Unassembled WGS sequence"/>
</dbReference>
<evidence type="ECO:0000256" key="1">
    <source>
        <dbReference type="ARBA" id="ARBA00009369"/>
    </source>
</evidence>
<keyword evidence="6" id="KW-0812">Transmembrane</keyword>
<evidence type="ECO:0000256" key="6">
    <source>
        <dbReference type="SAM" id="Phobius"/>
    </source>
</evidence>
<protein>
    <recommendedName>
        <fullName evidence="2">Cell shape-determining protein MreC</fullName>
    </recommendedName>
    <alternativeName>
        <fullName evidence="4">Cell shape protein MreC</fullName>
    </alternativeName>
</protein>
<evidence type="ECO:0000313" key="8">
    <source>
        <dbReference type="EMBL" id="TXC68833.1"/>
    </source>
</evidence>
<comment type="caution">
    <text evidence="8">The sequence shown here is derived from an EMBL/GenBank/DDBJ whole genome shotgun (WGS) entry which is preliminary data.</text>
</comment>
<evidence type="ECO:0000256" key="4">
    <source>
        <dbReference type="ARBA" id="ARBA00032089"/>
    </source>
</evidence>
<keyword evidence="5" id="KW-0175">Coiled coil</keyword>
<dbReference type="InterPro" id="IPR007221">
    <property type="entry name" value="MreC"/>
</dbReference>
<evidence type="ECO:0000313" key="9">
    <source>
        <dbReference type="Proteomes" id="UP000321129"/>
    </source>
</evidence>
<dbReference type="Pfam" id="PF04085">
    <property type="entry name" value="MreC"/>
    <property type="match status" value="1"/>
</dbReference>
<dbReference type="PANTHER" id="PTHR34138:SF1">
    <property type="entry name" value="CELL SHAPE-DETERMINING PROTEIN MREC"/>
    <property type="match status" value="1"/>
</dbReference>
<reference evidence="8 9" key="1">
    <citation type="submission" date="2019-08" db="EMBL/GenBank/DDBJ databases">
        <title>Sphingorhabdus soil sp. nov., isolated from arctic soil.</title>
        <authorList>
            <person name="Liu Y."/>
        </authorList>
    </citation>
    <scope>NUCLEOTIDE SEQUENCE [LARGE SCALE GENOMIC DNA]</scope>
    <source>
        <strain evidence="8 9">D-2Q-5-6</strain>
    </source>
</reference>
<dbReference type="InterPro" id="IPR042177">
    <property type="entry name" value="Cell/Rod_1"/>
</dbReference>
<feature type="coiled-coil region" evidence="5">
    <location>
        <begin position="89"/>
        <end position="126"/>
    </location>
</feature>
<dbReference type="EMBL" id="VOPY01000002">
    <property type="protein sequence ID" value="TXC68833.1"/>
    <property type="molecule type" value="Genomic_DNA"/>
</dbReference>
<evidence type="ECO:0000256" key="5">
    <source>
        <dbReference type="SAM" id="Coils"/>
    </source>
</evidence>
<keyword evidence="6" id="KW-1133">Transmembrane helix</keyword>
<comment type="similarity">
    <text evidence="1">Belongs to the MreC family.</text>
</comment>
<name>A0A5C6U736_9SPHN</name>
<accession>A0A5C6U736</accession>
<dbReference type="NCBIfam" id="NF010513">
    <property type="entry name" value="PRK13922.12-3"/>
    <property type="match status" value="1"/>
</dbReference>
<dbReference type="GO" id="GO:0005886">
    <property type="term" value="C:plasma membrane"/>
    <property type="evidence" value="ECO:0007669"/>
    <property type="project" value="TreeGrafter"/>
</dbReference>
<dbReference type="InterPro" id="IPR055342">
    <property type="entry name" value="MreC_beta-barrel_core"/>
</dbReference>
<dbReference type="AlphaFoldDB" id="A0A5C6U736"/>
<keyword evidence="3" id="KW-0133">Cell shape</keyword>
<evidence type="ECO:0000256" key="2">
    <source>
        <dbReference type="ARBA" id="ARBA00013855"/>
    </source>
</evidence>
<dbReference type="RefSeq" id="WP_147122788.1">
    <property type="nucleotide sequence ID" value="NZ_VOPY01000002.1"/>
</dbReference>
<keyword evidence="9" id="KW-1185">Reference proteome</keyword>
<feature type="transmembrane region" description="Helical" evidence="6">
    <location>
        <begin position="20"/>
        <end position="39"/>
    </location>
</feature>
<dbReference type="PANTHER" id="PTHR34138">
    <property type="entry name" value="CELL SHAPE-DETERMINING PROTEIN MREC"/>
    <property type="match status" value="1"/>
</dbReference>
<proteinExistence type="inferred from homology"/>
<keyword evidence="6" id="KW-0472">Membrane</keyword>
<feature type="domain" description="Rod shape-determining protein MreC beta-barrel core" evidence="7">
    <location>
        <begin position="138"/>
        <end position="274"/>
    </location>
</feature>
<dbReference type="OrthoDB" id="8478127at2"/>
<dbReference type="GO" id="GO:0008360">
    <property type="term" value="P:regulation of cell shape"/>
    <property type="evidence" value="ECO:0007669"/>
    <property type="project" value="UniProtKB-KW"/>
</dbReference>
<dbReference type="Gene3D" id="2.40.10.340">
    <property type="entry name" value="Rod shape-determining protein MreC, domain 1"/>
    <property type="match status" value="1"/>
</dbReference>